<sequence length="416" mass="48568">MLIFKPFKGIHMKDTSLSNFPMYSPDKYTEEQIKAKLRNKNPSYIDIIKPTFFKGESPLENRFKKVRKRYEEYINENLLESDPSSIYIYEQTKRNGLTFRGVIGLVDVENFKNNDIKVSERANEQKQEIFSKFLDLTYLQTNPVILSYNSNSKLEVMIDLEIKSKPLINIEDELGITHKLWNVENRLKIAQFKETIENLPSLYLIDGCYRMAGAIAHSDKIKAKNKSKDLLFDNNHYIMSLIVSSQSIKISEYNYLIKSLNGLTKKDFFDKLETHFTINRKGNNPYYPSHKHHISMYYNGEFYGLYIKHEFRNIPEGLGCMDNYLFRKFIVESIFNIQTLKQEKELITYLQGSGDIKGIMDLKAAVDNREYAVGFGFYPANFQDLQTVSDLGKKIPFKSAYIEPNLLLGLLMFDMK</sequence>
<organism evidence="1 2">
    <name type="scientific">Apibacter muscae</name>
    <dbReference type="NCBI Taxonomy" id="2509004"/>
    <lineage>
        <taxon>Bacteria</taxon>
        <taxon>Pseudomonadati</taxon>
        <taxon>Bacteroidota</taxon>
        <taxon>Flavobacteriia</taxon>
        <taxon>Flavobacteriales</taxon>
        <taxon>Weeksellaceae</taxon>
        <taxon>Apibacter</taxon>
    </lineage>
</organism>
<comment type="caution">
    <text evidence="1">The sequence shown here is derived from an EMBL/GenBank/DDBJ whole genome shotgun (WGS) entry which is preliminary data.</text>
</comment>
<dbReference type="EMBL" id="SELH01000025">
    <property type="protein sequence ID" value="TWP26739.1"/>
    <property type="molecule type" value="Genomic_DNA"/>
</dbReference>
<proteinExistence type="predicted"/>
<evidence type="ECO:0000313" key="2">
    <source>
        <dbReference type="Proteomes" id="UP000319499"/>
    </source>
</evidence>
<dbReference type="Pfam" id="PF06245">
    <property type="entry name" value="DUF1015"/>
    <property type="match status" value="1"/>
</dbReference>
<name>A0A563D9J9_9FLAO</name>
<dbReference type="InterPro" id="IPR008323">
    <property type="entry name" value="UCP033563"/>
</dbReference>
<dbReference type="PANTHER" id="PTHR36454">
    <property type="entry name" value="LMO2823 PROTEIN"/>
    <property type="match status" value="1"/>
</dbReference>
<reference evidence="1 2" key="1">
    <citation type="submission" date="2019-02" db="EMBL/GenBank/DDBJ databases">
        <title>Apibacter muscae sp. nov.: a novel member of the house fly microbiota.</title>
        <authorList>
            <person name="Park R."/>
        </authorList>
    </citation>
    <scope>NUCLEOTIDE SEQUENCE [LARGE SCALE GENOMIC DNA]</scope>
    <source>
        <strain evidence="1 2">AL1</strain>
    </source>
</reference>
<protein>
    <submittedName>
        <fullName evidence="1">DUF1015 domain-containing protein</fullName>
    </submittedName>
</protein>
<dbReference type="AlphaFoldDB" id="A0A563D9J9"/>
<gene>
    <name evidence="1" type="ORF">ETU09_09260</name>
</gene>
<keyword evidence="2" id="KW-1185">Reference proteome</keyword>
<dbReference type="RefSeq" id="WP_146263189.1">
    <property type="nucleotide sequence ID" value="NZ_SELG01000042.1"/>
</dbReference>
<accession>A0A563D9J9</accession>
<evidence type="ECO:0000313" key="1">
    <source>
        <dbReference type="EMBL" id="TWP26739.1"/>
    </source>
</evidence>
<dbReference type="OrthoDB" id="9781616at2"/>
<dbReference type="Proteomes" id="UP000319499">
    <property type="component" value="Unassembled WGS sequence"/>
</dbReference>
<dbReference type="PANTHER" id="PTHR36454:SF1">
    <property type="entry name" value="DUF1015 DOMAIN-CONTAINING PROTEIN"/>
    <property type="match status" value="1"/>
</dbReference>